<protein>
    <submittedName>
        <fullName evidence="1">Uncharacterized protein</fullName>
    </submittedName>
</protein>
<evidence type="ECO:0000313" key="1">
    <source>
        <dbReference type="EMBL" id="PPB10670.1"/>
    </source>
</evidence>
<comment type="caution">
    <text evidence="1">The sequence shown here is derived from an EMBL/GenBank/DDBJ whole genome shotgun (WGS) entry which is preliminary data.</text>
</comment>
<accession>A0AAP8QGP1</accession>
<sequence length="76" mass="8775">MGGAELKIASLSDKEIELIISALDYQNYEFATYEDESGHYDLKLKLEQCLNQTKWPTYYPSNVVDCCMKGIKIKIY</sequence>
<name>A0AAP8QGP1_BRELA</name>
<dbReference type="AlphaFoldDB" id="A0AAP8QGP1"/>
<dbReference type="RefSeq" id="WP_104031091.1">
    <property type="nucleotide sequence ID" value="NZ_PRKR01000023.1"/>
</dbReference>
<evidence type="ECO:0000313" key="2">
    <source>
        <dbReference type="Proteomes" id="UP000239759"/>
    </source>
</evidence>
<organism evidence="1 2">
    <name type="scientific">Brevibacillus laterosporus</name>
    <name type="common">Bacillus laterosporus</name>
    <dbReference type="NCBI Taxonomy" id="1465"/>
    <lineage>
        <taxon>Bacteria</taxon>
        <taxon>Bacillati</taxon>
        <taxon>Bacillota</taxon>
        <taxon>Bacilli</taxon>
        <taxon>Bacillales</taxon>
        <taxon>Paenibacillaceae</taxon>
        <taxon>Brevibacillus</taxon>
    </lineage>
</organism>
<dbReference type="EMBL" id="PRKQ01000004">
    <property type="protein sequence ID" value="PPB10670.1"/>
    <property type="molecule type" value="Genomic_DNA"/>
</dbReference>
<reference evidence="1 2" key="1">
    <citation type="submission" date="2018-02" db="EMBL/GenBank/DDBJ databases">
        <title>Comparative analysis of genomes of three Brevibacillus laterosporus strains producers of potent antimicrobials isolated from silage.</title>
        <authorList>
            <person name="Kojic M."/>
            <person name="Miljkovic M."/>
            <person name="Studholme D."/>
            <person name="Filipic B."/>
        </authorList>
    </citation>
    <scope>NUCLEOTIDE SEQUENCE [LARGE SCALE GENOMIC DNA]</scope>
    <source>
        <strain evidence="1 2">BGSP11</strain>
    </source>
</reference>
<proteinExistence type="predicted"/>
<dbReference type="Proteomes" id="UP000239759">
    <property type="component" value="Unassembled WGS sequence"/>
</dbReference>
<gene>
    <name evidence="1" type="ORF">C4A77_05750</name>
</gene>